<reference evidence="2 3" key="1">
    <citation type="submission" date="2017-06" db="EMBL/GenBank/DDBJ databases">
        <title>Ant-infecting Ophiocordyceps genomes reveal a high diversity of potential behavioral manipulation genes and a possible major role for enterotoxins.</title>
        <authorList>
            <person name="De Bekker C."/>
            <person name="Evans H.C."/>
            <person name="Brachmann A."/>
            <person name="Hughes D.P."/>
        </authorList>
    </citation>
    <scope>NUCLEOTIDE SEQUENCE [LARGE SCALE GENOMIC DNA]</scope>
    <source>
        <strain evidence="2 3">1348a</strain>
    </source>
</reference>
<keyword evidence="3" id="KW-1185">Reference proteome</keyword>
<dbReference type="EMBL" id="NJEU01000314">
    <property type="protein sequence ID" value="PHH76489.1"/>
    <property type="molecule type" value="Genomic_DNA"/>
</dbReference>
<evidence type="ECO:0000313" key="2">
    <source>
        <dbReference type="EMBL" id="PHH76489.1"/>
    </source>
</evidence>
<evidence type="ECO:0000313" key="3">
    <source>
        <dbReference type="Proteomes" id="UP000224854"/>
    </source>
</evidence>
<name>A0A2C5XLY6_9HYPO</name>
<gene>
    <name evidence="2" type="ORF">CDD82_3966</name>
</gene>
<sequence length="240" mass="27056">MLRNLSRFARLRRREIFIPDRSGPQLWPGTTTQAPILQNFGIQAGCRLVVPSTLALEQPPRLCKPRRFAYFFTQRPKIGLVAAKYYRHPSLWFSHLIGSKGLCGHHLELGKFVITSLVAMCRLMVYSGSCTTCGEYQTWHDLTNQLACLESKNNSGFGECDAGVFVEEHDFDQECDQCEQKDEGIGDLEETESTITSTKRGADEQESSSDRKKQKTCLDTSSYGRADGNKCCCRCNDLFS</sequence>
<accession>A0A2C5XLY6</accession>
<protein>
    <submittedName>
        <fullName evidence="2">Uncharacterized protein</fullName>
    </submittedName>
</protein>
<evidence type="ECO:0000256" key="1">
    <source>
        <dbReference type="SAM" id="MobiDB-lite"/>
    </source>
</evidence>
<feature type="compositionally biased region" description="Basic and acidic residues" evidence="1">
    <location>
        <begin position="200"/>
        <end position="211"/>
    </location>
</feature>
<organism evidence="2 3">
    <name type="scientific">Ophiocordyceps australis</name>
    <dbReference type="NCBI Taxonomy" id="1399860"/>
    <lineage>
        <taxon>Eukaryota</taxon>
        <taxon>Fungi</taxon>
        <taxon>Dikarya</taxon>
        <taxon>Ascomycota</taxon>
        <taxon>Pezizomycotina</taxon>
        <taxon>Sordariomycetes</taxon>
        <taxon>Hypocreomycetidae</taxon>
        <taxon>Hypocreales</taxon>
        <taxon>Ophiocordycipitaceae</taxon>
        <taxon>Ophiocordyceps</taxon>
    </lineage>
</organism>
<feature type="region of interest" description="Disordered" evidence="1">
    <location>
        <begin position="189"/>
        <end position="222"/>
    </location>
</feature>
<proteinExistence type="predicted"/>
<dbReference type="Proteomes" id="UP000224854">
    <property type="component" value="Unassembled WGS sequence"/>
</dbReference>
<dbReference type="OrthoDB" id="4739627at2759"/>
<dbReference type="AlphaFoldDB" id="A0A2C5XLY6"/>
<comment type="caution">
    <text evidence="2">The sequence shown here is derived from an EMBL/GenBank/DDBJ whole genome shotgun (WGS) entry which is preliminary data.</text>
</comment>